<name>A0ABW5A2W0_9BACL</name>
<evidence type="ECO:0000313" key="2">
    <source>
        <dbReference type="EMBL" id="MFD2171830.1"/>
    </source>
</evidence>
<keyword evidence="2" id="KW-0560">Oxidoreductase</keyword>
<dbReference type="CDD" id="cd19100">
    <property type="entry name" value="AKR_unchar"/>
    <property type="match status" value="1"/>
</dbReference>
<comment type="caution">
    <text evidence="2">The sequence shown here is derived from an EMBL/GenBank/DDBJ whole genome shotgun (WGS) entry which is preliminary data.</text>
</comment>
<dbReference type="PANTHER" id="PTHR43312:SF1">
    <property type="entry name" value="NADP-DEPENDENT OXIDOREDUCTASE DOMAIN-CONTAINING PROTEIN"/>
    <property type="match status" value="1"/>
</dbReference>
<dbReference type="PANTHER" id="PTHR43312">
    <property type="entry name" value="D-THREO-ALDOSE 1-DEHYDROGENASE"/>
    <property type="match status" value="1"/>
</dbReference>
<dbReference type="RefSeq" id="WP_386048967.1">
    <property type="nucleotide sequence ID" value="NZ_JBHUIO010000011.1"/>
</dbReference>
<feature type="domain" description="NADP-dependent oxidoreductase" evidence="1">
    <location>
        <begin position="16"/>
        <end position="212"/>
    </location>
</feature>
<dbReference type="Gene3D" id="3.20.20.100">
    <property type="entry name" value="NADP-dependent oxidoreductase domain"/>
    <property type="match status" value="1"/>
</dbReference>
<organism evidence="2 3">
    <name type="scientific">Tumebacillus lipolyticus</name>
    <dbReference type="NCBI Taxonomy" id="1280370"/>
    <lineage>
        <taxon>Bacteria</taxon>
        <taxon>Bacillati</taxon>
        <taxon>Bacillota</taxon>
        <taxon>Bacilli</taxon>
        <taxon>Bacillales</taxon>
        <taxon>Alicyclobacillaceae</taxon>
        <taxon>Tumebacillus</taxon>
    </lineage>
</organism>
<keyword evidence="3" id="KW-1185">Reference proteome</keyword>
<accession>A0ABW5A2W0</accession>
<dbReference type="Pfam" id="PF00248">
    <property type="entry name" value="Aldo_ket_red"/>
    <property type="match status" value="1"/>
</dbReference>
<dbReference type="InterPro" id="IPR023210">
    <property type="entry name" value="NADP_OxRdtase_dom"/>
</dbReference>
<evidence type="ECO:0000313" key="3">
    <source>
        <dbReference type="Proteomes" id="UP001597343"/>
    </source>
</evidence>
<evidence type="ECO:0000259" key="1">
    <source>
        <dbReference type="Pfam" id="PF00248"/>
    </source>
</evidence>
<gene>
    <name evidence="2" type="ORF">ACFSOY_17850</name>
</gene>
<dbReference type="GO" id="GO:0016491">
    <property type="term" value="F:oxidoreductase activity"/>
    <property type="evidence" value="ECO:0007669"/>
    <property type="project" value="UniProtKB-KW"/>
</dbReference>
<dbReference type="EC" id="1.1.1.-" evidence="2"/>
<dbReference type="InterPro" id="IPR036812">
    <property type="entry name" value="NAD(P)_OxRdtase_dom_sf"/>
</dbReference>
<dbReference type="Proteomes" id="UP001597343">
    <property type="component" value="Unassembled WGS sequence"/>
</dbReference>
<sequence length="287" mass="32645">MIQQPFGRTGWQVPLLSFGAQRIVDEHNCSEQEAIQIVNRAIDRGITYFDTAPSYSDGQSETRLGLALKGRRDEVMIATKTSDRTRDGSWRLLEGSLKRLQTDHVEEWRLHNIRTIEELDACFAQGGALQALREAQEQGIVKKLSISGHTNPQVLVEAIRRYEFDSALVALSALDHHIYSFAHEFVPLALEKGMAIIGMKVFALGKLGPWYEQALRYTLSLPISTSIVGMETMEQLEKNLAIAESFQPMSELERLEFWKEIMHLATPETLPWKAEEWGGDAWYRRAQ</sequence>
<dbReference type="SUPFAM" id="SSF51430">
    <property type="entry name" value="NAD(P)-linked oxidoreductase"/>
    <property type="match status" value="1"/>
</dbReference>
<dbReference type="EMBL" id="JBHUIO010000011">
    <property type="protein sequence ID" value="MFD2171830.1"/>
    <property type="molecule type" value="Genomic_DNA"/>
</dbReference>
<reference evidence="3" key="1">
    <citation type="journal article" date="2019" name="Int. J. Syst. Evol. Microbiol.">
        <title>The Global Catalogue of Microorganisms (GCM) 10K type strain sequencing project: providing services to taxonomists for standard genome sequencing and annotation.</title>
        <authorList>
            <consortium name="The Broad Institute Genomics Platform"/>
            <consortium name="The Broad Institute Genome Sequencing Center for Infectious Disease"/>
            <person name="Wu L."/>
            <person name="Ma J."/>
        </authorList>
    </citation>
    <scope>NUCLEOTIDE SEQUENCE [LARGE SCALE GENOMIC DNA]</scope>
    <source>
        <strain evidence="3">CGMCC 1.13574</strain>
    </source>
</reference>
<protein>
    <submittedName>
        <fullName evidence="2">Aldo/keto reductase</fullName>
        <ecNumber evidence="2">1.1.1.-</ecNumber>
    </submittedName>
</protein>
<proteinExistence type="predicted"/>
<dbReference type="InterPro" id="IPR053135">
    <property type="entry name" value="AKR2_Oxidoreductase"/>
</dbReference>